<dbReference type="PANTHER" id="PTHR23502:SF182">
    <property type="entry name" value="POLYAMINE TRANSPORTER, PUTATIVE-RELATED"/>
    <property type="match status" value="1"/>
</dbReference>
<dbReference type="GO" id="GO:0000297">
    <property type="term" value="F:spermine transmembrane transporter activity"/>
    <property type="evidence" value="ECO:0007669"/>
    <property type="project" value="TreeGrafter"/>
</dbReference>
<evidence type="ECO:0000313" key="7">
    <source>
        <dbReference type="EMBL" id="OJJ42262.1"/>
    </source>
</evidence>
<accession>A0A1L9S531</accession>
<feature type="transmembrane region" description="Helical" evidence="5">
    <location>
        <begin position="78"/>
        <end position="97"/>
    </location>
</feature>
<dbReference type="PANTHER" id="PTHR23502">
    <property type="entry name" value="MAJOR FACILITATOR SUPERFAMILY"/>
    <property type="match status" value="1"/>
</dbReference>
<dbReference type="PROSITE" id="PS50850">
    <property type="entry name" value="MFS"/>
    <property type="match status" value="1"/>
</dbReference>
<proteinExistence type="predicted"/>
<name>A0A1L9S531_9EURO</name>
<feature type="transmembrane region" description="Helical" evidence="5">
    <location>
        <begin position="140"/>
        <end position="166"/>
    </location>
</feature>
<evidence type="ECO:0000256" key="5">
    <source>
        <dbReference type="SAM" id="Phobius"/>
    </source>
</evidence>
<feature type="domain" description="Major facilitator superfamily (MFS) profile" evidence="6">
    <location>
        <begin position="12"/>
        <end position="433"/>
    </location>
</feature>
<dbReference type="AlphaFoldDB" id="A0A1L9S531"/>
<feature type="transmembrane region" description="Helical" evidence="5">
    <location>
        <begin position="401"/>
        <end position="424"/>
    </location>
</feature>
<dbReference type="GO" id="GO:0015606">
    <property type="term" value="F:spermidine transmembrane transporter activity"/>
    <property type="evidence" value="ECO:0007669"/>
    <property type="project" value="TreeGrafter"/>
</dbReference>
<evidence type="ECO:0000256" key="1">
    <source>
        <dbReference type="ARBA" id="ARBA00004141"/>
    </source>
</evidence>
<feature type="transmembrane region" description="Helical" evidence="5">
    <location>
        <begin position="44"/>
        <end position="66"/>
    </location>
</feature>
<comment type="subcellular location">
    <subcellularLocation>
        <location evidence="1">Membrane</location>
        <topology evidence="1">Multi-pass membrane protein</topology>
    </subcellularLocation>
</comment>
<evidence type="ECO:0000256" key="2">
    <source>
        <dbReference type="ARBA" id="ARBA00022692"/>
    </source>
</evidence>
<dbReference type="VEuPathDB" id="FungiDB:ASPZODRAFT_147637"/>
<evidence type="ECO:0000313" key="8">
    <source>
        <dbReference type="Proteomes" id="UP000184188"/>
    </source>
</evidence>
<dbReference type="SUPFAM" id="SSF103473">
    <property type="entry name" value="MFS general substrate transporter"/>
    <property type="match status" value="1"/>
</dbReference>
<dbReference type="STRING" id="1073090.A0A1L9S531"/>
<dbReference type="Proteomes" id="UP000184188">
    <property type="component" value="Unassembled WGS sequence"/>
</dbReference>
<sequence length="437" mass="47967">MAAKSQWKRILVCVVPLFATLCISFSNSLYIPAVPYIMAEFHVSSYTALLPVTVFNAGLAIGPITAGALCESYGRRPVYILCMTGSVVFTAMIASASNFPTLLIGRFLASVCAAPVITVAIGTVTDIWGPESEMEDTGRILASILMATTVWGTEIGSPIAVLILTFLPNWRWIFRILVILLSVASSVCLCSETSIMPMPRSSSRRPTGGLAFFQQVLRMLRDEPMLLPSSLVSCLALSVVLFFYIAFPLIYAEEYHFSLPQASVAYLSMFFGSLFGFCLLLCLDRGYYQPAKAKAAALGCVLEPEERLYPVIVGGILLPIGLLCFAWTTYSRIHWMIPLLCRLPIGIAYFLITAGWPLYRNEIYSVEHGRAAAAADHLLRFTTSSCVPLLAAPLLDRVGQHWAVSIAGFVALVLVPVPLVVYIYGRVLRRRSRYIST</sequence>
<keyword evidence="8" id="KW-1185">Reference proteome</keyword>
<dbReference type="GO" id="GO:0005886">
    <property type="term" value="C:plasma membrane"/>
    <property type="evidence" value="ECO:0007669"/>
    <property type="project" value="TreeGrafter"/>
</dbReference>
<evidence type="ECO:0000259" key="6">
    <source>
        <dbReference type="PROSITE" id="PS50850"/>
    </source>
</evidence>
<dbReference type="Gene3D" id="1.20.1250.20">
    <property type="entry name" value="MFS general substrate transporter like domains"/>
    <property type="match status" value="1"/>
</dbReference>
<keyword evidence="4 5" id="KW-0472">Membrane</keyword>
<dbReference type="Pfam" id="PF07690">
    <property type="entry name" value="MFS_1"/>
    <property type="match status" value="1"/>
</dbReference>
<dbReference type="InterPro" id="IPR036259">
    <property type="entry name" value="MFS_trans_sf"/>
</dbReference>
<feature type="transmembrane region" description="Helical" evidence="5">
    <location>
        <begin position="308"/>
        <end position="329"/>
    </location>
</feature>
<organism evidence="7 8">
    <name type="scientific">Penicilliopsis zonata CBS 506.65</name>
    <dbReference type="NCBI Taxonomy" id="1073090"/>
    <lineage>
        <taxon>Eukaryota</taxon>
        <taxon>Fungi</taxon>
        <taxon>Dikarya</taxon>
        <taxon>Ascomycota</taxon>
        <taxon>Pezizomycotina</taxon>
        <taxon>Eurotiomycetes</taxon>
        <taxon>Eurotiomycetidae</taxon>
        <taxon>Eurotiales</taxon>
        <taxon>Aspergillaceae</taxon>
        <taxon>Penicilliopsis</taxon>
    </lineage>
</organism>
<evidence type="ECO:0000256" key="4">
    <source>
        <dbReference type="ARBA" id="ARBA00023136"/>
    </source>
</evidence>
<gene>
    <name evidence="7" type="ORF">ASPZODRAFT_147637</name>
</gene>
<keyword evidence="2 5" id="KW-0812">Transmembrane</keyword>
<dbReference type="InterPro" id="IPR020846">
    <property type="entry name" value="MFS_dom"/>
</dbReference>
<dbReference type="RefSeq" id="XP_022576772.1">
    <property type="nucleotide sequence ID" value="XM_022725279.1"/>
</dbReference>
<dbReference type="GeneID" id="34611744"/>
<protein>
    <recommendedName>
        <fullName evidence="6">Major facilitator superfamily (MFS) profile domain-containing protein</fullName>
    </recommendedName>
</protein>
<evidence type="ECO:0000256" key="3">
    <source>
        <dbReference type="ARBA" id="ARBA00022989"/>
    </source>
</evidence>
<keyword evidence="3 5" id="KW-1133">Transmembrane helix</keyword>
<feature type="transmembrane region" description="Helical" evidence="5">
    <location>
        <begin position="103"/>
        <end position="128"/>
    </location>
</feature>
<feature type="transmembrane region" description="Helical" evidence="5">
    <location>
        <begin position="172"/>
        <end position="195"/>
    </location>
</feature>
<dbReference type="OrthoDB" id="3936150at2759"/>
<feature type="transmembrane region" description="Helical" evidence="5">
    <location>
        <begin position="264"/>
        <end position="287"/>
    </location>
</feature>
<dbReference type="EMBL" id="KV878363">
    <property type="protein sequence ID" value="OJJ42262.1"/>
    <property type="molecule type" value="Genomic_DNA"/>
</dbReference>
<dbReference type="InterPro" id="IPR011701">
    <property type="entry name" value="MFS"/>
</dbReference>
<feature type="transmembrane region" description="Helical" evidence="5">
    <location>
        <begin position="226"/>
        <end position="252"/>
    </location>
</feature>
<reference evidence="8" key="1">
    <citation type="journal article" date="2017" name="Genome Biol.">
        <title>Comparative genomics reveals high biological diversity and specific adaptations in the industrially and medically important fungal genus Aspergillus.</title>
        <authorList>
            <person name="de Vries R.P."/>
            <person name="Riley R."/>
            <person name="Wiebenga A."/>
            <person name="Aguilar-Osorio G."/>
            <person name="Amillis S."/>
            <person name="Uchima C.A."/>
            <person name="Anderluh G."/>
            <person name="Asadollahi M."/>
            <person name="Askin M."/>
            <person name="Barry K."/>
            <person name="Battaglia E."/>
            <person name="Bayram O."/>
            <person name="Benocci T."/>
            <person name="Braus-Stromeyer S.A."/>
            <person name="Caldana C."/>
            <person name="Canovas D."/>
            <person name="Cerqueira G.C."/>
            <person name="Chen F."/>
            <person name="Chen W."/>
            <person name="Choi C."/>
            <person name="Clum A."/>
            <person name="Dos Santos R.A."/>
            <person name="Damasio A.R."/>
            <person name="Diallinas G."/>
            <person name="Emri T."/>
            <person name="Fekete E."/>
            <person name="Flipphi M."/>
            <person name="Freyberg S."/>
            <person name="Gallo A."/>
            <person name="Gournas C."/>
            <person name="Habgood R."/>
            <person name="Hainaut M."/>
            <person name="Harispe M.L."/>
            <person name="Henrissat B."/>
            <person name="Hilden K.S."/>
            <person name="Hope R."/>
            <person name="Hossain A."/>
            <person name="Karabika E."/>
            <person name="Karaffa L."/>
            <person name="Karanyi Z."/>
            <person name="Krasevec N."/>
            <person name="Kuo A."/>
            <person name="Kusch H."/>
            <person name="LaButti K."/>
            <person name="Lagendijk E.L."/>
            <person name="Lapidus A."/>
            <person name="Levasseur A."/>
            <person name="Lindquist E."/>
            <person name="Lipzen A."/>
            <person name="Logrieco A.F."/>
            <person name="MacCabe A."/>
            <person name="Maekelae M.R."/>
            <person name="Malavazi I."/>
            <person name="Melin P."/>
            <person name="Meyer V."/>
            <person name="Mielnichuk N."/>
            <person name="Miskei M."/>
            <person name="Molnar A.P."/>
            <person name="Mule G."/>
            <person name="Ngan C.Y."/>
            <person name="Orejas M."/>
            <person name="Orosz E."/>
            <person name="Ouedraogo J.P."/>
            <person name="Overkamp K.M."/>
            <person name="Park H.-S."/>
            <person name="Perrone G."/>
            <person name="Piumi F."/>
            <person name="Punt P.J."/>
            <person name="Ram A.F."/>
            <person name="Ramon A."/>
            <person name="Rauscher S."/>
            <person name="Record E."/>
            <person name="Riano-Pachon D.M."/>
            <person name="Robert V."/>
            <person name="Roehrig J."/>
            <person name="Ruller R."/>
            <person name="Salamov A."/>
            <person name="Salih N.S."/>
            <person name="Samson R.A."/>
            <person name="Sandor E."/>
            <person name="Sanguinetti M."/>
            <person name="Schuetze T."/>
            <person name="Sepcic K."/>
            <person name="Shelest E."/>
            <person name="Sherlock G."/>
            <person name="Sophianopoulou V."/>
            <person name="Squina F.M."/>
            <person name="Sun H."/>
            <person name="Susca A."/>
            <person name="Todd R.B."/>
            <person name="Tsang A."/>
            <person name="Unkles S.E."/>
            <person name="van de Wiele N."/>
            <person name="van Rossen-Uffink D."/>
            <person name="Oliveira J.V."/>
            <person name="Vesth T.C."/>
            <person name="Visser J."/>
            <person name="Yu J.-H."/>
            <person name="Zhou M."/>
            <person name="Andersen M.R."/>
            <person name="Archer D.B."/>
            <person name="Baker S.E."/>
            <person name="Benoit I."/>
            <person name="Brakhage A.A."/>
            <person name="Braus G.H."/>
            <person name="Fischer R."/>
            <person name="Frisvad J.C."/>
            <person name="Goldman G.H."/>
            <person name="Houbraken J."/>
            <person name="Oakley B."/>
            <person name="Pocsi I."/>
            <person name="Scazzocchio C."/>
            <person name="Seiboth B."/>
            <person name="vanKuyk P.A."/>
            <person name="Wortman J."/>
            <person name="Dyer P.S."/>
            <person name="Grigoriev I.V."/>
        </authorList>
    </citation>
    <scope>NUCLEOTIDE SEQUENCE [LARGE SCALE GENOMIC DNA]</scope>
    <source>
        <strain evidence="8">CBS 506.65</strain>
    </source>
</reference>